<sequence length="354" mass="40282">MAKWGEGDPRWIVEDRPDHKNVNNWHWTEKDASGWSREKLRQLLDGLVIEHASIGRCEITELSEITGEATANNRKGKLIFLYEWVLKLKWKGKCFGKEKEVTGTIEIPNLSDENTADEVDIEVATKGNSSESNLLLEMMKSKGKEAVRNKILEYMTELRDRYAQDLILPTKSSTVENPASTSSSMGINSTNSSAGVKLRTEPIKKEIKRVPTERGSHVNVGDLELEQQFHCRAEELYRALTVPDMIRAFTGGNAELEVKPGGKFILFGGNVSGSFEELVENEKIVQSWRFQSWQPGHHSRVVFSLKDDPKEGNTILQLKQTGVPIQDIERTREGWKRYYWDAMKRTFGFGSFLC</sequence>
<gene>
    <name evidence="3" type="ORF">CTOB1V02_LOCUS707</name>
</gene>
<dbReference type="SUPFAM" id="SSF103111">
    <property type="entry name" value="Activator of Hsp90 ATPase, Aha1"/>
    <property type="match status" value="1"/>
</dbReference>
<dbReference type="OrthoDB" id="567237at2759"/>
<dbReference type="InterPro" id="IPR013538">
    <property type="entry name" value="ASHA1/2-like_C"/>
</dbReference>
<dbReference type="Gene3D" id="3.30.530.20">
    <property type="match status" value="1"/>
</dbReference>
<feature type="region of interest" description="Disordered" evidence="2">
    <location>
        <begin position="173"/>
        <end position="195"/>
    </location>
</feature>
<name>A0A7R8ZJR3_9CRUS</name>
<accession>A0A7R8ZJR3</accession>
<proteinExistence type="inferred from homology"/>
<organism evidence="3">
    <name type="scientific">Cyprideis torosa</name>
    <dbReference type="NCBI Taxonomy" id="163714"/>
    <lineage>
        <taxon>Eukaryota</taxon>
        <taxon>Metazoa</taxon>
        <taxon>Ecdysozoa</taxon>
        <taxon>Arthropoda</taxon>
        <taxon>Crustacea</taxon>
        <taxon>Oligostraca</taxon>
        <taxon>Ostracoda</taxon>
        <taxon>Podocopa</taxon>
        <taxon>Podocopida</taxon>
        <taxon>Cytherocopina</taxon>
        <taxon>Cytheroidea</taxon>
        <taxon>Cytherideidae</taxon>
        <taxon>Cyprideis</taxon>
    </lineage>
</organism>
<dbReference type="SUPFAM" id="SSF55961">
    <property type="entry name" value="Bet v1-like"/>
    <property type="match status" value="1"/>
</dbReference>
<dbReference type="GO" id="GO:0005829">
    <property type="term" value="C:cytosol"/>
    <property type="evidence" value="ECO:0007669"/>
    <property type="project" value="TreeGrafter"/>
</dbReference>
<reference evidence="3" key="1">
    <citation type="submission" date="2020-11" db="EMBL/GenBank/DDBJ databases">
        <authorList>
            <person name="Tran Van P."/>
        </authorList>
    </citation>
    <scope>NUCLEOTIDE SEQUENCE</scope>
</reference>
<feature type="compositionally biased region" description="Low complexity" evidence="2">
    <location>
        <begin position="180"/>
        <end position="193"/>
    </location>
</feature>
<dbReference type="GO" id="GO:0001671">
    <property type="term" value="F:ATPase activator activity"/>
    <property type="evidence" value="ECO:0007669"/>
    <property type="project" value="InterPro"/>
</dbReference>
<dbReference type="Pfam" id="PF08327">
    <property type="entry name" value="AHSA1"/>
    <property type="match status" value="1"/>
</dbReference>
<dbReference type="PANTHER" id="PTHR13009:SF22">
    <property type="entry name" value="LD43819P"/>
    <property type="match status" value="1"/>
</dbReference>
<dbReference type="InterPro" id="IPR023393">
    <property type="entry name" value="START-like_dom_sf"/>
</dbReference>
<dbReference type="Pfam" id="PF09229">
    <property type="entry name" value="Aha1_N"/>
    <property type="match status" value="1"/>
</dbReference>
<evidence type="ECO:0000256" key="1">
    <source>
        <dbReference type="ARBA" id="ARBA00006817"/>
    </source>
</evidence>
<evidence type="ECO:0000313" key="3">
    <source>
        <dbReference type="EMBL" id="CAD7222706.1"/>
    </source>
</evidence>
<dbReference type="AlphaFoldDB" id="A0A7R8ZJR3"/>
<dbReference type="CDD" id="cd08892">
    <property type="entry name" value="SRPBCC_Aha1"/>
    <property type="match status" value="1"/>
</dbReference>
<dbReference type="SMART" id="SM01000">
    <property type="entry name" value="Aha1_N"/>
    <property type="match status" value="1"/>
</dbReference>
<dbReference type="PANTHER" id="PTHR13009">
    <property type="entry name" value="HEAT SHOCK PROTEIN 90 HSP90 CO-CHAPERONE AHA-1"/>
    <property type="match status" value="1"/>
</dbReference>
<protein>
    <submittedName>
        <fullName evidence="3">Uncharacterized protein</fullName>
    </submittedName>
</protein>
<dbReference type="InterPro" id="IPR036338">
    <property type="entry name" value="Aha1"/>
</dbReference>
<dbReference type="GO" id="GO:0051087">
    <property type="term" value="F:protein-folding chaperone binding"/>
    <property type="evidence" value="ECO:0007669"/>
    <property type="project" value="InterPro"/>
</dbReference>
<dbReference type="InterPro" id="IPR015310">
    <property type="entry name" value="AHSA1-like_N"/>
</dbReference>
<dbReference type="GO" id="GO:0006457">
    <property type="term" value="P:protein folding"/>
    <property type="evidence" value="ECO:0007669"/>
    <property type="project" value="TreeGrafter"/>
</dbReference>
<comment type="similarity">
    <text evidence="1">Belongs to the AHA1 family.</text>
</comment>
<dbReference type="Gene3D" id="3.15.10.20">
    <property type="entry name" value="Activator of Hsp90 ATPase Aha1, N-terminal domain"/>
    <property type="match status" value="1"/>
</dbReference>
<dbReference type="EMBL" id="OB660094">
    <property type="protein sequence ID" value="CAD7222706.1"/>
    <property type="molecule type" value="Genomic_DNA"/>
</dbReference>
<evidence type="ECO:0000256" key="2">
    <source>
        <dbReference type="SAM" id="MobiDB-lite"/>
    </source>
</evidence>